<feature type="chain" id="PRO_5019385055" evidence="5">
    <location>
        <begin position="23"/>
        <end position="269"/>
    </location>
</feature>
<reference evidence="7 8" key="1">
    <citation type="submission" date="2019-01" db="EMBL/GenBank/DDBJ databases">
        <authorList>
            <person name="Chen W.-M."/>
        </authorList>
    </citation>
    <scope>NUCLEOTIDE SEQUENCE [LARGE SCALE GENOMIC DNA]</scope>
    <source>
        <strain evidence="7 8">CCP-6</strain>
    </source>
</reference>
<dbReference type="PANTHER" id="PTHR35936">
    <property type="entry name" value="MEMBRANE-BOUND LYTIC MUREIN TRANSGLYCOSYLASE F"/>
    <property type="match status" value="1"/>
</dbReference>
<evidence type="ECO:0000313" key="8">
    <source>
        <dbReference type="Proteomes" id="UP000282957"/>
    </source>
</evidence>
<dbReference type="PROSITE" id="PS01039">
    <property type="entry name" value="SBP_BACTERIAL_3"/>
    <property type="match status" value="1"/>
</dbReference>
<sequence length="269" mass="29421">MALLAMVAGIVMTAPAPGQAQAQAQTPGPEGRLARIAARSELQVCIWPEYFAISFRNPRNGELEGIDIDMARALAARLRVELRFVDTNFASFMGLLEGGQCDIAMFGVGITEARAARIAFSEPYLSSRVYGVTTRDNTQIREWADIDRPGTVVAVAAGTVMEPLMRSTLRQAEVLVVRPPATREAEVRAGRADVFMSDYPYTRRMLLMHDWARILEPPGPFGETRYAYAVAQGDPAWLAEVNAFIAAARADGTLRRAAERNGLLPIVLP</sequence>
<feature type="domain" description="Solute-binding protein family 3/N-terminal" evidence="6">
    <location>
        <begin position="41"/>
        <end position="265"/>
    </location>
</feature>
<evidence type="ECO:0000256" key="5">
    <source>
        <dbReference type="SAM" id="SignalP"/>
    </source>
</evidence>
<proteinExistence type="inferred from homology"/>
<evidence type="ECO:0000256" key="2">
    <source>
        <dbReference type="ARBA" id="ARBA00010333"/>
    </source>
</evidence>
<comment type="caution">
    <text evidence="7">The sequence shown here is derived from an EMBL/GenBank/DDBJ whole genome shotgun (WGS) entry which is preliminary data.</text>
</comment>
<dbReference type="GO" id="GO:0030313">
    <property type="term" value="C:cell envelope"/>
    <property type="evidence" value="ECO:0007669"/>
    <property type="project" value="UniProtKB-SubCell"/>
</dbReference>
<keyword evidence="3 5" id="KW-0732">Signal</keyword>
<dbReference type="OrthoDB" id="9791339at2"/>
<evidence type="ECO:0000256" key="1">
    <source>
        <dbReference type="ARBA" id="ARBA00004196"/>
    </source>
</evidence>
<dbReference type="PANTHER" id="PTHR35936:SF17">
    <property type="entry name" value="ARGININE-BINDING EXTRACELLULAR PROTEIN ARTP"/>
    <property type="match status" value="1"/>
</dbReference>
<dbReference type="InterPro" id="IPR018313">
    <property type="entry name" value="SBP_3_CS"/>
</dbReference>
<protein>
    <submittedName>
        <fullName evidence="7">Amino acid ABC transporter substrate-binding protein</fullName>
    </submittedName>
</protein>
<evidence type="ECO:0000256" key="3">
    <source>
        <dbReference type="ARBA" id="ARBA00022729"/>
    </source>
</evidence>
<name>A0A437LVY0_9PROT</name>
<evidence type="ECO:0000256" key="4">
    <source>
        <dbReference type="RuleBase" id="RU003744"/>
    </source>
</evidence>
<dbReference type="CDD" id="cd13530">
    <property type="entry name" value="PBP2_peptides_like"/>
    <property type="match status" value="1"/>
</dbReference>
<dbReference type="Pfam" id="PF00497">
    <property type="entry name" value="SBP_bac_3"/>
    <property type="match status" value="1"/>
</dbReference>
<dbReference type="Gene3D" id="3.40.190.10">
    <property type="entry name" value="Periplasmic binding protein-like II"/>
    <property type="match status" value="2"/>
</dbReference>
<organism evidence="7 8">
    <name type="scientific">Rhodovarius crocodyli</name>
    <dbReference type="NCBI Taxonomy" id="1979269"/>
    <lineage>
        <taxon>Bacteria</taxon>
        <taxon>Pseudomonadati</taxon>
        <taxon>Pseudomonadota</taxon>
        <taxon>Alphaproteobacteria</taxon>
        <taxon>Acetobacterales</taxon>
        <taxon>Roseomonadaceae</taxon>
        <taxon>Rhodovarius</taxon>
    </lineage>
</organism>
<dbReference type="InterPro" id="IPR001638">
    <property type="entry name" value="Solute-binding_3/MltF_N"/>
</dbReference>
<dbReference type="EMBL" id="SACL01000019">
    <property type="protein sequence ID" value="RVT89543.1"/>
    <property type="molecule type" value="Genomic_DNA"/>
</dbReference>
<dbReference type="AlphaFoldDB" id="A0A437LVY0"/>
<dbReference type="Proteomes" id="UP000282957">
    <property type="component" value="Unassembled WGS sequence"/>
</dbReference>
<gene>
    <name evidence="7" type="ORF">EOD42_25230</name>
</gene>
<accession>A0A437LVY0</accession>
<evidence type="ECO:0000259" key="6">
    <source>
        <dbReference type="SMART" id="SM00062"/>
    </source>
</evidence>
<feature type="signal peptide" evidence="5">
    <location>
        <begin position="1"/>
        <end position="22"/>
    </location>
</feature>
<dbReference type="SUPFAM" id="SSF53850">
    <property type="entry name" value="Periplasmic binding protein-like II"/>
    <property type="match status" value="1"/>
</dbReference>
<keyword evidence="8" id="KW-1185">Reference proteome</keyword>
<comment type="subcellular location">
    <subcellularLocation>
        <location evidence="1">Cell envelope</location>
    </subcellularLocation>
</comment>
<comment type="similarity">
    <text evidence="2 4">Belongs to the bacterial solute-binding protein 3 family.</text>
</comment>
<dbReference type="SMART" id="SM00062">
    <property type="entry name" value="PBPb"/>
    <property type="match status" value="1"/>
</dbReference>
<evidence type="ECO:0000313" key="7">
    <source>
        <dbReference type="EMBL" id="RVT89543.1"/>
    </source>
</evidence>